<dbReference type="EMBL" id="CP000934">
    <property type="protein sequence ID" value="ACE85825.1"/>
    <property type="molecule type" value="Genomic_DNA"/>
</dbReference>
<evidence type="ECO:0000256" key="1">
    <source>
        <dbReference type="ARBA" id="ARBA00007613"/>
    </source>
</evidence>
<gene>
    <name evidence="2" type="ordered locus">CJA_2026</name>
</gene>
<dbReference type="Gene3D" id="1.20.1600.10">
    <property type="entry name" value="Outer membrane efflux proteins (OEP)"/>
    <property type="match status" value="1"/>
</dbReference>
<keyword evidence="3" id="KW-1185">Reference proteome</keyword>
<dbReference type="PANTHER" id="PTHR30203:SF24">
    <property type="entry name" value="BLR4935 PROTEIN"/>
    <property type="match status" value="1"/>
</dbReference>
<proteinExistence type="inferred from homology"/>
<dbReference type="InterPro" id="IPR010131">
    <property type="entry name" value="MdtP/NodT-like"/>
</dbReference>
<dbReference type="PANTHER" id="PTHR30203">
    <property type="entry name" value="OUTER MEMBRANE CATION EFFLUX PROTEIN"/>
    <property type="match status" value="1"/>
</dbReference>
<dbReference type="eggNOG" id="COG1538">
    <property type="taxonomic scope" value="Bacteria"/>
</dbReference>
<protein>
    <submittedName>
        <fullName evidence="2">Outer membrane efflux protein</fullName>
    </submittedName>
</protein>
<organism evidence="2 3">
    <name type="scientific">Cellvibrio japonicus (strain Ueda107)</name>
    <name type="common">Pseudomonas fluorescens subsp. cellulosa</name>
    <dbReference type="NCBI Taxonomy" id="498211"/>
    <lineage>
        <taxon>Bacteria</taxon>
        <taxon>Pseudomonadati</taxon>
        <taxon>Pseudomonadota</taxon>
        <taxon>Gammaproteobacteria</taxon>
        <taxon>Cellvibrionales</taxon>
        <taxon>Cellvibrionaceae</taxon>
        <taxon>Cellvibrio</taxon>
    </lineage>
</organism>
<dbReference type="Pfam" id="PF02321">
    <property type="entry name" value="OEP"/>
    <property type="match status" value="1"/>
</dbReference>
<evidence type="ECO:0000313" key="2">
    <source>
        <dbReference type="EMBL" id="ACE85825.1"/>
    </source>
</evidence>
<dbReference type="STRING" id="498211.CJA_2026"/>
<comment type="similarity">
    <text evidence="1">Belongs to the outer membrane factor (OMF) (TC 1.B.17) family.</text>
</comment>
<name>B3PHM5_CELJU</name>
<evidence type="ECO:0000313" key="3">
    <source>
        <dbReference type="Proteomes" id="UP000001036"/>
    </source>
</evidence>
<sequence>MSACATREPLSSLPQAQEQFAQTYHQSWPGLVLHNANPQELPTSNVFIKPLDLPTSLQLMLQYSPQVRKAIARLGIADASVLQAQLIDNPHLALGALRPEDGGRWQLETGISQPLLSFFTRPLQRQLAQQQLASAQLELQVSIHKLISTTTHNYYEALATQQEKAMYAQLLATAQAQHDLAQGLYAAGNIPENRFLYYQKELNLVRLQQLDAVQKAESARLTLLQQLGIASTSAITLPNDLPLPPQDRFNRHQLLADAMASRQDLQLIRLQQDQLQQRRQLLRKESGWRDMKLGVNAEREFDGAVNIGPEIEFALPLFNRAQGKQAVLDAELAIAQANYDQTLLNIEREITQALMTLDATQQSLALLQTTLPIAEKRLVLSLREVNFMLASPFELLNDKREVINLHKQNIQILKTYWQARADLELAIAKPLAIALQSMPGTQHQHSHQEHHHD</sequence>
<dbReference type="HOGENOM" id="CLU_043115_0_0_6"/>
<dbReference type="GO" id="GO:0015562">
    <property type="term" value="F:efflux transmembrane transporter activity"/>
    <property type="evidence" value="ECO:0007669"/>
    <property type="project" value="InterPro"/>
</dbReference>
<dbReference type="Proteomes" id="UP000001036">
    <property type="component" value="Chromosome"/>
</dbReference>
<dbReference type="SUPFAM" id="SSF56954">
    <property type="entry name" value="Outer membrane efflux proteins (OEP)"/>
    <property type="match status" value="1"/>
</dbReference>
<reference evidence="2 3" key="1">
    <citation type="journal article" date="2008" name="J. Bacteriol.">
        <title>Insights into plant cell wall degradation from the genome sequence of the soil bacterium Cellvibrio japonicus.</title>
        <authorList>
            <person name="Deboy R.T."/>
            <person name="Mongodin E.F."/>
            <person name="Fouts D.E."/>
            <person name="Tailford L.E."/>
            <person name="Khouri H."/>
            <person name="Emerson J.B."/>
            <person name="Mohamoud Y."/>
            <person name="Watkins K."/>
            <person name="Henrissat B."/>
            <person name="Gilbert H.J."/>
            <person name="Nelson K.E."/>
        </authorList>
    </citation>
    <scope>NUCLEOTIDE SEQUENCE [LARGE SCALE GENOMIC DNA]</scope>
    <source>
        <strain evidence="2 3">Ueda107</strain>
    </source>
</reference>
<dbReference type="KEGG" id="cja:CJA_2026"/>
<dbReference type="AlphaFoldDB" id="B3PHM5"/>
<dbReference type="InterPro" id="IPR003423">
    <property type="entry name" value="OMP_efflux"/>
</dbReference>
<accession>B3PHM5</accession>